<evidence type="ECO:0000256" key="1">
    <source>
        <dbReference type="ARBA" id="ARBA00022801"/>
    </source>
</evidence>
<protein>
    <submittedName>
        <fullName evidence="3">Alpha/beta hydrolase</fullName>
    </submittedName>
</protein>
<keyword evidence="4" id="KW-1185">Reference proteome</keyword>
<feature type="domain" description="AB hydrolase-1" evidence="2">
    <location>
        <begin position="27"/>
        <end position="280"/>
    </location>
</feature>
<dbReference type="GO" id="GO:0016787">
    <property type="term" value="F:hydrolase activity"/>
    <property type="evidence" value="ECO:0007669"/>
    <property type="project" value="UniProtKB-KW"/>
</dbReference>
<sequence>MTASLRHARTSALDIAYEESGAADGAPIFLMHGFPDDVRTWDGVTAPLAAQGYRVIVPFLRGYGPTRFLSPNAMRSGQQGAIGSDLKELMDTLGIARTLLAGYDWGGRAACIVAALWPERVRGLVSIGGYNIQNIARNVKPEPADQEWRFWYQWYFNTARGVAGLAANRHDLCRLIWKMWSPNWAFDDATYDATGAAFDNPDFVDIVIHSYRHRYQAAPSDPAYEDIERRLALRPKIVVPTIVLHGAADEVDLPHLSEHDAPQFTASYRREVVPRAGHFFPREAPQKVVDALLELAKAERS</sequence>
<reference evidence="4" key="1">
    <citation type="submission" date="2023-08" db="EMBL/GenBank/DDBJ databases">
        <title>Rhodospirillaceae gen. nov., a novel taxon isolated from the Yangtze River Yuezi River estuary sludge.</title>
        <authorList>
            <person name="Ruan L."/>
        </authorList>
    </citation>
    <scope>NUCLEOTIDE SEQUENCE [LARGE SCALE GENOMIC DNA]</scope>
    <source>
        <strain evidence="4">R-7</strain>
    </source>
</reference>
<dbReference type="InterPro" id="IPR000639">
    <property type="entry name" value="Epox_hydrolase-like"/>
</dbReference>
<dbReference type="Gene3D" id="3.40.50.1820">
    <property type="entry name" value="alpha/beta hydrolase"/>
    <property type="match status" value="1"/>
</dbReference>
<gene>
    <name evidence="3" type="ORF">Q8A70_15040</name>
</gene>
<dbReference type="SUPFAM" id="SSF53474">
    <property type="entry name" value="alpha/beta-Hydrolases"/>
    <property type="match status" value="1"/>
</dbReference>
<comment type="caution">
    <text evidence="3">The sequence shown here is derived from an EMBL/GenBank/DDBJ whole genome shotgun (WGS) entry which is preliminary data.</text>
</comment>
<proteinExistence type="predicted"/>
<dbReference type="PRINTS" id="PR00412">
    <property type="entry name" value="EPOXHYDRLASE"/>
</dbReference>
<evidence type="ECO:0000313" key="3">
    <source>
        <dbReference type="EMBL" id="MDQ7249000.1"/>
    </source>
</evidence>
<dbReference type="PANTHER" id="PTHR43329">
    <property type="entry name" value="EPOXIDE HYDROLASE"/>
    <property type="match status" value="1"/>
</dbReference>
<evidence type="ECO:0000313" key="4">
    <source>
        <dbReference type="Proteomes" id="UP001230156"/>
    </source>
</evidence>
<accession>A0ABU0YPB3</accession>
<dbReference type="RefSeq" id="WP_379956493.1">
    <property type="nucleotide sequence ID" value="NZ_JAUYVI010000004.1"/>
</dbReference>
<dbReference type="EMBL" id="JAUYVI010000004">
    <property type="protein sequence ID" value="MDQ7249000.1"/>
    <property type="molecule type" value="Genomic_DNA"/>
</dbReference>
<evidence type="ECO:0000259" key="2">
    <source>
        <dbReference type="Pfam" id="PF00561"/>
    </source>
</evidence>
<organism evidence="3 4">
    <name type="scientific">Dongia sedimenti</name>
    <dbReference type="NCBI Taxonomy" id="3064282"/>
    <lineage>
        <taxon>Bacteria</taxon>
        <taxon>Pseudomonadati</taxon>
        <taxon>Pseudomonadota</taxon>
        <taxon>Alphaproteobacteria</taxon>
        <taxon>Rhodospirillales</taxon>
        <taxon>Dongiaceae</taxon>
        <taxon>Dongia</taxon>
    </lineage>
</organism>
<dbReference type="Pfam" id="PF00561">
    <property type="entry name" value="Abhydrolase_1"/>
    <property type="match status" value="1"/>
</dbReference>
<dbReference type="InterPro" id="IPR029058">
    <property type="entry name" value="AB_hydrolase_fold"/>
</dbReference>
<dbReference type="InterPro" id="IPR000073">
    <property type="entry name" value="AB_hydrolase_1"/>
</dbReference>
<dbReference type="Proteomes" id="UP001230156">
    <property type="component" value="Unassembled WGS sequence"/>
</dbReference>
<name>A0ABU0YPB3_9PROT</name>
<keyword evidence="1 3" id="KW-0378">Hydrolase</keyword>